<evidence type="ECO:0000313" key="3">
    <source>
        <dbReference type="EMBL" id="TMQ69643.1"/>
    </source>
</evidence>
<reference evidence="3 4" key="1">
    <citation type="journal article" date="2019" name="Nat. Microbiol.">
        <title>Mediterranean grassland soil C-N compound turnover is dependent on rainfall and depth, and is mediated by genomically divergent microorganisms.</title>
        <authorList>
            <person name="Diamond S."/>
            <person name="Andeer P.F."/>
            <person name="Li Z."/>
            <person name="Crits-Christoph A."/>
            <person name="Burstein D."/>
            <person name="Anantharaman K."/>
            <person name="Lane K.R."/>
            <person name="Thomas B.C."/>
            <person name="Pan C."/>
            <person name="Northen T.R."/>
            <person name="Banfield J.F."/>
        </authorList>
    </citation>
    <scope>NUCLEOTIDE SEQUENCE [LARGE SCALE GENOMIC DNA]</scope>
    <source>
        <strain evidence="3">WS_10</strain>
    </source>
</reference>
<feature type="chain" id="PRO_5022245779" evidence="1">
    <location>
        <begin position="21"/>
        <end position="766"/>
    </location>
</feature>
<protein>
    <submittedName>
        <fullName evidence="3">Discoidin domain-containing protein</fullName>
    </submittedName>
</protein>
<gene>
    <name evidence="3" type="ORF">E6K80_11035</name>
</gene>
<comment type="caution">
    <text evidence="3">The sequence shown here is derived from an EMBL/GenBank/DDBJ whole genome shotgun (WGS) entry which is preliminary data.</text>
</comment>
<dbReference type="InterPro" id="IPR008979">
    <property type="entry name" value="Galactose-bd-like_sf"/>
</dbReference>
<keyword evidence="1" id="KW-0732">Signal</keyword>
<dbReference type="InterPro" id="IPR012341">
    <property type="entry name" value="6hp_glycosidase-like_sf"/>
</dbReference>
<name>A0A538U1A2_UNCEI</name>
<dbReference type="AlphaFoldDB" id="A0A538U1A2"/>
<dbReference type="EMBL" id="VBPA01000281">
    <property type="protein sequence ID" value="TMQ69643.1"/>
    <property type="molecule type" value="Genomic_DNA"/>
</dbReference>
<feature type="signal peptide" evidence="1">
    <location>
        <begin position="1"/>
        <end position="20"/>
    </location>
</feature>
<dbReference type="Proteomes" id="UP000319836">
    <property type="component" value="Unassembled WGS sequence"/>
</dbReference>
<sequence>MRRALVLLLLGALAFRGAGAQGSAPDESEAEPTARALSPTIVVDDFESTTPWSAVPADGVEMKLSADAGDRGRALRIDFDFAHRGGYAVAHRAVDLTLPARYAFALRVRGDCLPNNLELKLIDSTGANVWWCNRRDFEFPRVWSTLVTRKRQIVFAWGPAGGGEIRRVKAIEFAVTAGHGGKGTVWLDQLELRALPPPPTGLPRARVSSSAIGHAGRLAIDGNLDTSWASDADDRAPWLILDFGGEIELGGLVLDWAPERHPRRYAIDAPDESGGWRTLRTVASGKARDFIHLPETDASALRIRDLDVPAAGCALSEVRVEPPAWGASLESFFRAVARDAPSGDYPRAIAGQQSYWTVVGIDGDTREALVSEDGAIEAGKRGFSLEPFLFADGKLHTWADARVTRALEEGSLPIPSVRWEVDSLEMTVTAFAVGPREGSSVRARYRVRNAAPARRAVMLDLAIRPFQVNPPAQTLNTPGGVSPIHEMALEGRGVRVGPDAGVLSLTAPSGFGAATFDEGNVVDWLRRGALPPRQAVRDTFGFASGALAYRLDLGPLETREIDVQIPLHGQRSTTLVPSAAGEEIADTEAELRNARESWRRALDRVAIELPPTARDVADAVRAQLAFVLVNRDGPAIQPGSRAYERSWIRDGSLTCTALLRLGHPQEVRDFIEWFGSHQYGNGKIPCCVDARGADPVPEHDSHGEFVYLVAEYYRQSGDRAAVERWWPRVAAAAAYLDTLRAQRRTPEFRAPGKREFYGLLPPSISH</sequence>
<feature type="non-terminal residue" evidence="3">
    <location>
        <position position="766"/>
    </location>
</feature>
<dbReference type="InterPro" id="IPR008928">
    <property type="entry name" value="6-hairpin_glycosidase_sf"/>
</dbReference>
<evidence type="ECO:0000313" key="4">
    <source>
        <dbReference type="Proteomes" id="UP000319836"/>
    </source>
</evidence>
<accession>A0A538U1A2</accession>
<evidence type="ECO:0000256" key="1">
    <source>
        <dbReference type="SAM" id="SignalP"/>
    </source>
</evidence>
<proteinExistence type="predicted"/>
<evidence type="ECO:0000259" key="2">
    <source>
        <dbReference type="PROSITE" id="PS50022"/>
    </source>
</evidence>
<dbReference type="PROSITE" id="PS50022">
    <property type="entry name" value="FA58C_3"/>
    <property type="match status" value="1"/>
</dbReference>
<organism evidence="3 4">
    <name type="scientific">Eiseniibacteriota bacterium</name>
    <dbReference type="NCBI Taxonomy" id="2212470"/>
    <lineage>
        <taxon>Bacteria</taxon>
        <taxon>Candidatus Eiseniibacteriota</taxon>
    </lineage>
</organism>
<dbReference type="GO" id="GO:0005975">
    <property type="term" value="P:carbohydrate metabolic process"/>
    <property type="evidence" value="ECO:0007669"/>
    <property type="project" value="InterPro"/>
</dbReference>
<dbReference type="Gene3D" id="2.60.120.260">
    <property type="entry name" value="Galactose-binding domain-like"/>
    <property type="match status" value="1"/>
</dbReference>
<dbReference type="Gene3D" id="1.50.10.10">
    <property type="match status" value="1"/>
</dbReference>
<dbReference type="InterPro" id="IPR000421">
    <property type="entry name" value="FA58C"/>
</dbReference>
<feature type="domain" description="F5/8 type C" evidence="2">
    <location>
        <begin position="185"/>
        <end position="322"/>
    </location>
</feature>
<dbReference type="SUPFAM" id="SSF48208">
    <property type="entry name" value="Six-hairpin glycosidases"/>
    <property type="match status" value="1"/>
</dbReference>
<dbReference type="SUPFAM" id="SSF49785">
    <property type="entry name" value="Galactose-binding domain-like"/>
    <property type="match status" value="2"/>
</dbReference>
<dbReference type="Pfam" id="PF00754">
    <property type="entry name" value="F5_F8_type_C"/>
    <property type="match status" value="1"/>
</dbReference>